<evidence type="ECO:0000313" key="3">
    <source>
        <dbReference type="Proteomes" id="UP000218418"/>
    </source>
</evidence>
<dbReference type="Gene3D" id="3.10.180.10">
    <property type="entry name" value="2,3-Dihydroxybiphenyl 1,2-Dioxygenase, domain 1"/>
    <property type="match status" value="1"/>
</dbReference>
<proteinExistence type="predicted"/>
<sequence>MNNNLPKLKNLSPLIPAGKNVETAIEFYEKLGFTTTHTEGKPLKMAIVERDEIQIFLVQNDYQHLAEEISLRIRVEGIEQLYEEFLAKGDDIIHPNGKLEAKPWGCKEFVVLDKAGVCITFYDFVK</sequence>
<dbReference type="Proteomes" id="UP000218418">
    <property type="component" value="Chromosome"/>
</dbReference>
<name>A0A1Z4LVU7_9CYAN</name>
<evidence type="ECO:0000259" key="1">
    <source>
        <dbReference type="Pfam" id="PF00903"/>
    </source>
</evidence>
<accession>A0A1Z4LVU7</accession>
<dbReference type="AlphaFoldDB" id="A0A1Z4LVU7"/>
<organism evidence="2 3">
    <name type="scientific">Calothrix parasitica NIES-267</name>
    <dbReference type="NCBI Taxonomy" id="1973488"/>
    <lineage>
        <taxon>Bacteria</taxon>
        <taxon>Bacillati</taxon>
        <taxon>Cyanobacteriota</taxon>
        <taxon>Cyanophyceae</taxon>
        <taxon>Nostocales</taxon>
        <taxon>Calotrichaceae</taxon>
        <taxon>Calothrix</taxon>
    </lineage>
</organism>
<protein>
    <recommendedName>
        <fullName evidence="1">Glyoxalase/fosfomycin resistance/dioxygenase domain-containing protein</fullName>
    </recommendedName>
</protein>
<dbReference type="EMBL" id="AP018227">
    <property type="protein sequence ID" value="BAY85340.1"/>
    <property type="molecule type" value="Genomic_DNA"/>
</dbReference>
<dbReference type="InterPro" id="IPR029068">
    <property type="entry name" value="Glyas_Bleomycin-R_OHBP_Dase"/>
</dbReference>
<reference evidence="2 3" key="1">
    <citation type="submission" date="2017-06" db="EMBL/GenBank/DDBJ databases">
        <title>Genome sequencing of cyanobaciteial culture collection at National Institute for Environmental Studies (NIES).</title>
        <authorList>
            <person name="Hirose Y."/>
            <person name="Shimura Y."/>
            <person name="Fujisawa T."/>
            <person name="Nakamura Y."/>
            <person name="Kawachi M."/>
        </authorList>
    </citation>
    <scope>NUCLEOTIDE SEQUENCE [LARGE SCALE GENOMIC DNA]</scope>
    <source>
        <strain evidence="2 3">NIES-267</strain>
    </source>
</reference>
<dbReference type="SUPFAM" id="SSF54593">
    <property type="entry name" value="Glyoxalase/Bleomycin resistance protein/Dihydroxybiphenyl dioxygenase"/>
    <property type="match status" value="1"/>
</dbReference>
<dbReference type="Pfam" id="PF00903">
    <property type="entry name" value="Glyoxalase"/>
    <property type="match status" value="1"/>
</dbReference>
<feature type="domain" description="Glyoxalase/fosfomycin resistance/dioxygenase" evidence="1">
    <location>
        <begin position="19"/>
        <end position="119"/>
    </location>
</feature>
<evidence type="ECO:0000313" key="2">
    <source>
        <dbReference type="EMBL" id="BAY85340.1"/>
    </source>
</evidence>
<gene>
    <name evidence="2" type="ORF">NIES267_48400</name>
</gene>
<keyword evidence="3" id="KW-1185">Reference proteome</keyword>
<dbReference type="OrthoDB" id="9798201at2"/>
<dbReference type="InterPro" id="IPR004360">
    <property type="entry name" value="Glyas_Fos-R_dOase_dom"/>
</dbReference>